<evidence type="ECO:0000313" key="2">
    <source>
        <dbReference type="EnsemblMetazoa" id="XP_050507713.1"/>
    </source>
</evidence>
<dbReference type="SUPFAM" id="SSF57903">
    <property type="entry name" value="FYVE/PHD zinc finger"/>
    <property type="match status" value="1"/>
</dbReference>
<dbReference type="EnsemblMetazoa" id="XM_050651756.1">
    <property type="protein sequence ID" value="XP_050507713.1"/>
    <property type="gene ID" value="LOC126885268"/>
</dbReference>
<feature type="region of interest" description="Disordered" evidence="1">
    <location>
        <begin position="70"/>
        <end position="92"/>
    </location>
</feature>
<dbReference type="InterPro" id="IPR011011">
    <property type="entry name" value="Znf_FYVE_PHD"/>
</dbReference>
<reference evidence="2" key="1">
    <citation type="submission" date="2025-05" db="UniProtKB">
        <authorList>
            <consortium name="EnsemblMetazoa"/>
        </authorList>
    </citation>
    <scope>IDENTIFICATION</scope>
</reference>
<organism evidence="2 3">
    <name type="scientific">Diabrotica virgifera virgifera</name>
    <name type="common">western corn rootworm</name>
    <dbReference type="NCBI Taxonomy" id="50390"/>
    <lineage>
        <taxon>Eukaryota</taxon>
        <taxon>Metazoa</taxon>
        <taxon>Ecdysozoa</taxon>
        <taxon>Arthropoda</taxon>
        <taxon>Hexapoda</taxon>
        <taxon>Insecta</taxon>
        <taxon>Pterygota</taxon>
        <taxon>Neoptera</taxon>
        <taxon>Endopterygota</taxon>
        <taxon>Coleoptera</taxon>
        <taxon>Polyphaga</taxon>
        <taxon>Cucujiformia</taxon>
        <taxon>Chrysomeloidea</taxon>
        <taxon>Chrysomelidae</taxon>
        <taxon>Galerucinae</taxon>
        <taxon>Diabroticina</taxon>
        <taxon>Diabroticites</taxon>
        <taxon>Diabrotica</taxon>
    </lineage>
</organism>
<proteinExistence type="predicted"/>
<dbReference type="Proteomes" id="UP001652700">
    <property type="component" value="Unplaced"/>
</dbReference>
<evidence type="ECO:0000313" key="3">
    <source>
        <dbReference type="Proteomes" id="UP001652700"/>
    </source>
</evidence>
<evidence type="ECO:0000256" key="1">
    <source>
        <dbReference type="SAM" id="MobiDB-lite"/>
    </source>
</evidence>
<dbReference type="RefSeq" id="XP_050507713.1">
    <property type="nucleotide sequence ID" value="XM_050651756.1"/>
</dbReference>
<name>A0ABM5KBZ8_DIAVI</name>
<dbReference type="Gene3D" id="3.30.40.10">
    <property type="entry name" value="Zinc/RING finger domain, C3HC4 (zinc finger)"/>
    <property type="match status" value="1"/>
</dbReference>
<accession>A0ABM5KBZ8</accession>
<protein>
    <submittedName>
        <fullName evidence="2">Uncharacterized protein</fullName>
    </submittedName>
</protein>
<dbReference type="GeneID" id="126885268"/>
<sequence>MNNSTLEINASPKLTTQKKINNHLEDKKNLMGAINNDISLKDLLEAGPSHVPSPVCEKYLEEIRPLAKAGERTSKTGGRKRRTTAMLTDTPIKDELELEKQQRKKKKTKQSKAGLKNVKRDICSKKTKAKEIDSSSEEDECFYLICFELFSNSVSKEKWVQCTKCKEWAHEACTAGDILFLCAITVCPMRISDCIFLQIYFN</sequence>
<dbReference type="InterPro" id="IPR013083">
    <property type="entry name" value="Znf_RING/FYVE/PHD"/>
</dbReference>
<keyword evidence="3" id="KW-1185">Reference proteome</keyword>